<dbReference type="PANTHER" id="PTHR36445">
    <property type="entry name" value="GTP CYCLOHYDROLASE MPTA"/>
    <property type="match status" value="1"/>
</dbReference>
<dbReference type="STRING" id="1925020.BTA30_14275"/>
<gene>
    <name evidence="2" type="primary">folE2</name>
    <name evidence="3" type="ORF">DX927_20915</name>
</gene>
<dbReference type="PANTHER" id="PTHR36445:SF1">
    <property type="entry name" value="GTP CYCLOHYDROLASE MPTA"/>
    <property type="match status" value="1"/>
</dbReference>
<dbReference type="InterPro" id="IPR003801">
    <property type="entry name" value="GTP_cyclohydrolase_FolE2/MptA"/>
</dbReference>
<sequence length="300" mass="34359">MKHELHLPAKPERHRRFGSVEAIKGTKPTDKENMSDLQNMPNDYFFDIDHVGVSNVSHPIQIESSAIPHTQTTIGSFSFTTNLGKSRKGINMSRLTEQLQRYYEKNWTVDLNTLKDFTKELADNMEQQNAAVSVSFPWYFQRRSPETELPGLMHADIHMKVSYKENTGWAQTVGMTSRVTTLCPCSKEISEYSAHNQRGIISITAHIHDKAEMPDDFKTELLAAAETNASAKLHPVLKRPDEKRVTEQAYENPRFVEDIIRLTAADLYEMDWISAFDIECRNEESIHMHDAVARLSFSKN</sequence>
<organism evidence="3 4">
    <name type="scientific">Bacillus swezeyi</name>
    <dbReference type="NCBI Taxonomy" id="1925020"/>
    <lineage>
        <taxon>Bacteria</taxon>
        <taxon>Bacillati</taxon>
        <taxon>Bacillota</taxon>
        <taxon>Bacilli</taxon>
        <taxon>Bacillales</taxon>
        <taxon>Bacillaceae</taxon>
        <taxon>Bacillus</taxon>
    </lineage>
</organism>
<dbReference type="Proteomes" id="UP000324326">
    <property type="component" value="Unassembled WGS sequence"/>
</dbReference>
<evidence type="ECO:0000313" key="4">
    <source>
        <dbReference type="Proteomes" id="UP000324326"/>
    </source>
</evidence>
<dbReference type="InterPro" id="IPR022838">
    <property type="entry name" value="GTP_cyclohydrolase_FolE2"/>
</dbReference>
<dbReference type="EMBL" id="QSND01000005">
    <property type="protein sequence ID" value="KAA6447720.1"/>
    <property type="molecule type" value="Genomic_DNA"/>
</dbReference>
<keyword evidence="1 2" id="KW-0378">Hydrolase</keyword>
<feature type="site" description="May be catalytically important" evidence="2">
    <location>
        <position position="183"/>
    </location>
</feature>
<comment type="pathway">
    <text evidence="2">Cofactor biosynthesis; 7,8-dihydroneopterin triphosphate biosynthesis; 7,8-dihydroneopterin triphosphate from GTP: step 1/1.</text>
</comment>
<dbReference type="Gene3D" id="3.10.270.10">
    <property type="entry name" value="Urate Oxidase"/>
    <property type="match status" value="1"/>
</dbReference>
<comment type="function">
    <text evidence="2">Converts GTP to 7,8-dihydroneopterin triphosphate.</text>
</comment>
<evidence type="ECO:0000313" key="3">
    <source>
        <dbReference type="EMBL" id="KAA6447720.1"/>
    </source>
</evidence>
<comment type="catalytic activity">
    <reaction evidence="2">
        <text>GTP + H2O = 7,8-dihydroneopterin 3'-triphosphate + formate + H(+)</text>
        <dbReference type="Rhea" id="RHEA:17473"/>
        <dbReference type="ChEBI" id="CHEBI:15377"/>
        <dbReference type="ChEBI" id="CHEBI:15378"/>
        <dbReference type="ChEBI" id="CHEBI:15740"/>
        <dbReference type="ChEBI" id="CHEBI:37565"/>
        <dbReference type="ChEBI" id="CHEBI:58462"/>
        <dbReference type="EC" id="3.5.4.16"/>
    </reaction>
</comment>
<evidence type="ECO:0000256" key="2">
    <source>
        <dbReference type="HAMAP-Rule" id="MF_01527"/>
    </source>
</evidence>
<protein>
    <recommendedName>
        <fullName evidence="2">GTP cyclohydrolase FolE2</fullName>
        <ecNumber evidence="2">3.5.4.16</ecNumber>
    </recommendedName>
</protein>
<comment type="caution">
    <text evidence="3">The sequence shown here is derived from an EMBL/GenBank/DDBJ whole genome shotgun (WGS) entry which is preliminary data.</text>
</comment>
<dbReference type="NCBIfam" id="NF010200">
    <property type="entry name" value="PRK13674.1-1"/>
    <property type="match status" value="1"/>
</dbReference>
<dbReference type="Pfam" id="PF02649">
    <property type="entry name" value="GCHY-1"/>
    <property type="match status" value="1"/>
</dbReference>
<dbReference type="GO" id="GO:0046654">
    <property type="term" value="P:tetrahydrofolate biosynthetic process"/>
    <property type="evidence" value="ECO:0007669"/>
    <property type="project" value="UniProtKB-UniRule"/>
</dbReference>
<dbReference type="UniPathway" id="UPA00848">
    <property type="reaction ID" value="UER00151"/>
</dbReference>
<name>A0A5M8RJY8_9BACI</name>
<dbReference type="GO" id="GO:0003934">
    <property type="term" value="F:GTP cyclohydrolase I activity"/>
    <property type="evidence" value="ECO:0007669"/>
    <property type="project" value="UniProtKB-UniRule"/>
</dbReference>
<comment type="similarity">
    <text evidence="2">Belongs to the GTP cyclohydrolase IV family.</text>
</comment>
<dbReference type="RefSeq" id="WP_148958441.1">
    <property type="nucleotide sequence ID" value="NZ_QSND01000005.1"/>
</dbReference>
<reference evidence="3 4" key="1">
    <citation type="submission" date="2018-08" db="EMBL/GenBank/DDBJ databases">
        <title>Bacillus phenotypic plasticity.</title>
        <authorList>
            <person name="Hurtado E."/>
        </authorList>
    </citation>
    <scope>NUCLEOTIDE SEQUENCE [LARGE SCALE GENOMIC DNA]</scope>
    <source>
        <strain evidence="3 4">427</strain>
    </source>
</reference>
<dbReference type="EC" id="3.5.4.16" evidence="2"/>
<proteinExistence type="inferred from homology"/>
<dbReference type="AlphaFoldDB" id="A0A5M8RJY8"/>
<evidence type="ECO:0000256" key="1">
    <source>
        <dbReference type="ARBA" id="ARBA00022801"/>
    </source>
</evidence>
<accession>A0A5M8RJY8</accession>
<dbReference type="HAMAP" id="MF_01527_B">
    <property type="entry name" value="GTP_cyclohydrol_B"/>
    <property type="match status" value="1"/>
</dbReference>